<protein>
    <submittedName>
        <fullName evidence="2">Uncharacterized protein</fullName>
    </submittedName>
</protein>
<gene>
    <name evidence="2" type="ORF">CCAM_LOCUS31813</name>
</gene>
<name>A0A484MNK6_9ASTE</name>
<dbReference type="AlphaFoldDB" id="A0A484MNK6"/>
<dbReference type="EMBL" id="OOIL02003935">
    <property type="protein sequence ID" value="VFQ90037.1"/>
    <property type="molecule type" value="Genomic_DNA"/>
</dbReference>
<evidence type="ECO:0000313" key="3">
    <source>
        <dbReference type="Proteomes" id="UP000595140"/>
    </source>
</evidence>
<dbReference type="Proteomes" id="UP000595140">
    <property type="component" value="Unassembled WGS sequence"/>
</dbReference>
<feature type="compositionally biased region" description="Acidic residues" evidence="1">
    <location>
        <begin position="46"/>
        <end position="56"/>
    </location>
</feature>
<organism evidence="2 3">
    <name type="scientific">Cuscuta campestris</name>
    <dbReference type="NCBI Taxonomy" id="132261"/>
    <lineage>
        <taxon>Eukaryota</taxon>
        <taxon>Viridiplantae</taxon>
        <taxon>Streptophyta</taxon>
        <taxon>Embryophyta</taxon>
        <taxon>Tracheophyta</taxon>
        <taxon>Spermatophyta</taxon>
        <taxon>Magnoliopsida</taxon>
        <taxon>eudicotyledons</taxon>
        <taxon>Gunneridae</taxon>
        <taxon>Pentapetalae</taxon>
        <taxon>asterids</taxon>
        <taxon>lamiids</taxon>
        <taxon>Solanales</taxon>
        <taxon>Convolvulaceae</taxon>
        <taxon>Cuscuteae</taxon>
        <taxon>Cuscuta</taxon>
        <taxon>Cuscuta subgen. Grammica</taxon>
        <taxon>Cuscuta sect. Cleistogrammica</taxon>
    </lineage>
</organism>
<proteinExistence type="predicted"/>
<sequence length="128" mass="14590">MTDQEVEHNLRGRTDINLQTLEDIFKDIDEVDKDVEPTQERNNSIDADEEEGELETSEGPGKGGQRKRSRTGKNVASSSAPPPPAHKYLDGSFLWFNDREEATWFSEKFEHREILVVFRCPGGNQIPM</sequence>
<keyword evidence="3" id="KW-1185">Reference proteome</keyword>
<evidence type="ECO:0000313" key="2">
    <source>
        <dbReference type="EMBL" id="VFQ90037.1"/>
    </source>
</evidence>
<feature type="compositionally biased region" description="Basic and acidic residues" evidence="1">
    <location>
        <begin position="28"/>
        <end position="39"/>
    </location>
</feature>
<accession>A0A484MNK6</accession>
<reference evidence="2 3" key="1">
    <citation type="submission" date="2018-04" db="EMBL/GenBank/DDBJ databases">
        <authorList>
            <person name="Vogel A."/>
        </authorList>
    </citation>
    <scope>NUCLEOTIDE SEQUENCE [LARGE SCALE GENOMIC DNA]</scope>
</reference>
<evidence type="ECO:0000256" key="1">
    <source>
        <dbReference type="SAM" id="MobiDB-lite"/>
    </source>
</evidence>
<feature type="region of interest" description="Disordered" evidence="1">
    <location>
        <begin position="28"/>
        <end position="89"/>
    </location>
</feature>